<feature type="region of interest" description="Disordered" evidence="2">
    <location>
        <begin position="297"/>
        <end position="317"/>
    </location>
</feature>
<feature type="domain" description="SWIM-type" evidence="3">
    <location>
        <begin position="219"/>
        <end position="252"/>
    </location>
</feature>
<sequence>LQQCTNEHEIRMKIEETEKFIKDRYKNCVINAKIYDGQLEFITYFKKDWVNELMHMWTFYGRKKAADILAIDVNVMPWTTDYLEGFRRQFNSKRILRFQRKGHVLRLDALGVMLVKCITPICNIQRDLWNNIDDILNRKSQSQGEEEFEEGVIRALFDHYINTIAFDDLDPRKEEEANLFLINEKIKFIEFNGQYLFVKIQCDIKNPEYVPNNKNMDYYIVCLAPFISCHCFNFLLRGGACSHIRAAIKVVNWMRLEPRTRIYFNNLEHWEMPHIQLDSRIEALKGLHKQNHRKVFPFQSDDPIDDENCSDSEDEDVDPFDPRMNFLTGFDKWTFGVGTSSTPISALTEGSSTRNPIAINDTGST</sequence>
<feature type="non-terminal residue" evidence="4">
    <location>
        <position position="1"/>
    </location>
</feature>
<evidence type="ECO:0000256" key="1">
    <source>
        <dbReference type="PROSITE-ProRule" id="PRU00325"/>
    </source>
</evidence>
<dbReference type="GO" id="GO:0008270">
    <property type="term" value="F:zinc ion binding"/>
    <property type="evidence" value="ECO:0007669"/>
    <property type="project" value="UniProtKB-KW"/>
</dbReference>
<gene>
    <name evidence="4" type="ORF">FMOSSE_LOCUS15876</name>
</gene>
<feature type="non-terminal residue" evidence="4">
    <location>
        <position position="365"/>
    </location>
</feature>
<evidence type="ECO:0000313" key="5">
    <source>
        <dbReference type="Proteomes" id="UP000789375"/>
    </source>
</evidence>
<evidence type="ECO:0000313" key="4">
    <source>
        <dbReference type="EMBL" id="CAG8735721.1"/>
    </source>
</evidence>
<evidence type="ECO:0000256" key="2">
    <source>
        <dbReference type="SAM" id="MobiDB-lite"/>
    </source>
</evidence>
<keyword evidence="1" id="KW-0862">Zinc</keyword>
<dbReference type="PROSITE" id="PS50966">
    <property type="entry name" value="ZF_SWIM"/>
    <property type="match status" value="1"/>
</dbReference>
<protein>
    <submittedName>
        <fullName evidence="4">6060_t:CDS:1</fullName>
    </submittedName>
</protein>
<feature type="compositionally biased region" description="Acidic residues" evidence="2">
    <location>
        <begin position="302"/>
        <end position="317"/>
    </location>
</feature>
<dbReference type="Proteomes" id="UP000789375">
    <property type="component" value="Unassembled WGS sequence"/>
</dbReference>
<dbReference type="InterPro" id="IPR007527">
    <property type="entry name" value="Znf_SWIM"/>
</dbReference>
<keyword evidence="5" id="KW-1185">Reference proteome</keyword>
<organism evidence="4 5">
    <name type="scientific">Funneliformis mosseae</name>
    <name type="common">Endomycorrhizal fungus</name>
    <name type="synonym">Glomus mosseae</name>
    <dbReference type="NCBI Taxonomy" id="27381"/>
    <lineage>
        <taxon>Eukaryota</taxon>
        <taxon>Fungi</taxon>
        <taxon>Fungi incertae sedis</taxon>
        <taxon>Mucoromycota</taxon>
        <taxon>Glomeromycotina</taxon>
        <taxon>Glomeromycetes</taxon>
        <taxon>Glomerales</taxon>
        <taxon>Glomeraceae</taxon>
        <taxon>Funneliformis</taxon>
    </lineage>
</organism>
<keyword evidence="1" id="KW-0863">Zinc-finger</keyword>
<keyword evidence="1" id="KW-0479">Metal-binding</keyword>
<feature type="region of interest" description="Disordered" evidence="2">
    <location>
        <begin position="345"/>
        <end position="365"/>
    </location>
</feature>
<comment type="caution">
    <text evidence="4">The sequence shown here is derived from an EMBL/GenBank/DDBJ whole genome shotgun (WGS) entry which is preliminary data.</text>
</comment>
<dbReference type="AlphaFoldDB" id="A0A9N9IHA9"/>
<dbReference type="EMBL" id="CAJVPP010018519">
    <property type="protein sequence ID" value="CAG8735721.1"/>
    <property type="molecule type" value="Genomic_DNA"/>
</dbReference>
<reference evidence="4" key="1">
    <citation type="submission" date="2021-06" db="EMBL/GenBank/DDBJ databases">
        <authorList>
            <person name="Kallberg Y."/>
            <person name="Tangrot J."/>
            <person name="Rosling A."/>
        </authorList>
    </citation>
    <scope>NUCLEOTIDE SEQUENCE</scope>
    <source>
        <strain evidence="4">87-6 pot B 2015</strain>
    </source>
</reference>
<evidence type="ECO:0000259" key="3">
    <source>
        <dbReference type="PROSITE" id="PS50966"/>
    </source>
</evidence>
<proteinExistence type="predicted"/>
<name>A0A9N9IHA9_FUNMO</name>
<accession>A0A9N9IHA9</accession>